<feature type="transmembrane region" description="Helical" evidence="6">
    <location>
        <begin position="550"/>
        <end position="578"/>
    </location>
</feature>
<dbReference type="AlphaFoldDB" id="A0A3N0E1W2"/>
<name>A0A3N0E1W2_9ACTN</name>
<dbReference type="Pfam" id="PF03706">
    <property type="entry name" value="LPG_synthase_TM"/>
    <property type="match status" value="1"/>
</dbReference>
<dbReference type="InterPro" id="IPR022791">
    <property type="entry name" value="L-PG_synthase/AglD"/>
</dbReference>
<comment type="subcellular location">
    <subcellularLocation>
        <location evidence="1">Cell membrane</location>
        <topology evidence="1">Multi-pass membrane protein</topology>
    </subcellularLocation>
</comment>
<dbReference type="RefSeq" id="WP_123203222.1">
    <property type="nucleotide sequence ID" value="NZ_RJMB01000029.1"/>
</dbReference>
<keyword evidence="3 6" id="KW-0812">Transmembrane</keyword>
<dbReference type="Proteomes" id="UP000269198">
    <property type="component" value="Unassembled WGS sequence"/>
</dbReference>
<dbReference type="OrthoDB" id="5242664at2"/>
<evidence type="ECO:0000256" key="6">
    <source>
        <dbReference type="SAM" id="Phobius"/>
    </source>
</evidence>
<organism evidence="7 8">
    <name type="scientific">Halostreptopolyspora alba</name>
    <dbReference type="NCBI Taxonomy" id="2487137"/>
    <lineage>
        <taxon>Bacteria</taxon>
        <taxon>Bacillati</taxon>
        <taxon>Actinomycetota</taxon>
        <taxon>Actinomycetes</taxon>
        <taxon>Streptosporangiales</taxon>
        <taxon>Nocardiopsidaceae</taxon>
        <taxon>Halostreptopolyspora</taxon>
    </lineage>
</organism>
<feature type="transmembrane region" description="Helical" evidence="6">
    <location>
        <begin position="24"/>
        <end position="49"/>
    </location>
</feature>
<dbReference type="EMBL" id="RJMB01000029">
    <property type="protein sequence ID" value="RNL81844.1"/>
    <property type="molecule type" value="Genomic_DNA"/>
</dbReference>
<feature type="transmembrane region" description="Helical" evidence="6">
    <location>
        <begin position="702"/>
        <end position="725"/>
    </location>
</feature>
<keyword evidence="2" id="KW-1003">Cell membrane</keyword>
<evidence type="ECO:0000256" key="2">
    <source>
        <dbReference type="ARBA" id="ARBA00022475"/>
    </source>
</evidence>
<dbReference type="PANTHER" id="PTHR39087">
    <property type="entry name" value="UPF0104 MEMBRANE PROTEIN MJ1595"/>
    <property type="match status" value="1"/>
</dbReference>
<evidence type="ECO:0000256" key="3">
    <source>
        <dbReference type="ARBA" id="ARBA00022692"/>
    </source>
</evidence>
<feature type="transmembrane region" description="Helical" evidence="6">
    <location>
        <begin position="590"/>
        <end position="613"/>
    </location>
</feature>
<evidence type="ECO:0000313" key="7">
    <source>
        <dbReference type="EMBL" id="RNL81844.1"/>
    </source>
</evidence>
<accession>A0A3N0E1W2</accession>
<feature type="transmembrane region" description="Helical" evidence="6">
    <location>
        <begin position="650"/>
        <end position="682"/>
    </location>
</feature>
<keyword evidence="4 6" id="KW-1133">Transmembrane helix</keyword>
<feature type="transmembrane region" description="Helical" evidence="6">
    <location>
        <begin position="517"/>
        <end position="538"/>
    </location>
</feature>
<reference evidence="7 8" key="1">
    <citation type="submission" date="2018-11" db="EMBL/GenBank/DDBJ databases">
        <title>The genome draft of YIM 96095.</title>
        <authorList>
            <person name="Tang S.-K."/>
            <person name="Chunyu W.-X."/>
            <person name="Feng Y.-Z."/>
        </authorList>
    </citation>
    <scope>NUCLEOTIDE SEQUENCE [LARGE SCALE GENOMIC DNA]</scope>
    <source>
        <strain evidence="7 8">YIM 96095</strain>
    </source>
</reference>
<feature type="transmembrane region" description="Helical" evidence="6">
    <location>
        <begin position="56"/>
        <end position="78"/>
    </location>
</feature>
<gene>
    <name evidence="7" type="ORF">EFW17_21130</name>
</gene>
<comment type="caution">
    <text evidence="7">The sequence shown here is derived from an EMBL/GenBank/DDBJ whole genome shotgun (WGS) entry which is preliminary data.</text>
</comment>
<protein>
    <submittedName>
        <fullName evidence="7">TIGR00374 family protein</fullName>
    </submittedName>
</protein>
<feature type="transmembrane region" description="Helical" evidence="6">
    <location>
        <begin position="128"/>
        <end position="159"/>
    </location>
</feature>
<feature type="transmembrane region" description="Helical" evidence="6">
    <location>
        <begin position="481"/>
        <end position="505"/>
    </location>
</feature>
<sequence length="750" mass="78437">MVTDTDAAETTDPNELRALVPPSLLALLVAVANLTVIILVSITALEALIRREFRQVVRGLVAGALGYGLAGAINAAVFATSAPAAPPDVLVGTGTESIFTTPLHGYLAAAIGYVRAMPLGHLPRIRGVMWSGIAVTAASVLLAGVTTSLALLLTLLVGWMCASVARYAVGMSAPVPATDRLVRELRRFDLEPLNLMSRDSDANGNQRFVADTVDRRLDIVLMRADDTAGIWKRLLGVLLLRTPVAPPLQVGLHRRVEHAALMHFAAREAGAAVPGILAITELGAGTIALVREHVPVRRLNDLSDQEVTSDLLERAWAALLLLHRNRIAHGNLSGATVGVRLDGRVIFTDLAAGSVAASPLRTSLDLAALLTTLAMRVGEERAVHTAVRALGVEPVAGALSLLQPAGMPQELRTELRSRPGLLGAIRGRITAIAPEAPARPAKLERMQPRTVVSVVVATVVGIVLVYQLVDVNLATIQQADLGWAAASLGASLLCMLAAAMALMGFVPIRLPFWPTVLAQYAVAFVRIAAPAGVSMIALNTRYVSRMGASGGLALSAVGLSQAVGLLMHVPMMLVFAYLTGSAHFADFSPSLTLVVVSAVLSVGVAAVLLLPALRRAVLDRVRPYFRGVLPQFLDLLQNPRRLAMGFGGTFLLTVGFIACLQFSVLAFGGSASVAAVAVVFLAGNALGSAAPTPGGLGAVEAALLGGLTAVAGLSAAIALPAVLLFRLLTFWLPALPGWGAFHYLQRREAI</sequence>
<keyword evidence="8" id="KW-1185">Reference proteome</keyword>
<evidence type="ECO:0000256" key="5">
    <source>
        <dbReference type="ARBA" id="ARBA00023136"/>
    </source>
</evidence>
<dbReference type="GO" id="GO:0005886">
    <property type="term" value="C:plasma membrane"/>
    <property type="evidence" value="ECO:0007669"/>
    <property type="project" value="UniProtKB-SubCell"/>
</dbReference>
<feature type="transmembrane region" description="Helical" evidence="6">
    <location>
        <begin position="450"/>
        <end position="469"/>
    </location>
</feature>
<proteinExistence type="predicted"/>
<feature type="transmembrane region" description="Helical" evidence="6">
    <location>
        <begin position="98"/>
        <end position="116"/>
    </location>
</feature>
<dbReference type="PANTHER" id="PTHR39087:SF2">
    <property type="entry name" value="UPF0104 MEMBRANE PROTEIN MJ1595"/>
    <property type="match status" value="1"/>
</dbReference>
<keyword evidence="5 6" id="KW-0472">Membrane</keyword>
<evidence type="ECO:0000313" key="8">
    <source>
        <dbReference type="Proteomes" id="UP000269198"/>
    </source>
</evidence>
<evidence type="ECO:0000256" key="4">
    <source>
        <dbReference type="ARBA" id="ARBA00022989"/>
    </source>
</evidence>
<evidence type="ECO:0000256" key="1">
    <source>
        <dbReference type="ARBA" id="ARBA00004651"/>
    </source>
</evidence>